<evidence type="ECO:0000313" key="3">
    <source>
        <dbReference type="EMBL" id="CAH0047455.1"/>
    </source>
</evidence>
<dbReference type="InterPro" id="IPR008271">
    <property type="entry name" value="Ser/Thr_kinase_AS"/>
</dbReference>
<dbReference type="EMBL" id="CABFOC020000029">
    <property type="protein sequence ID" value="CAH0047455.1"/>
    <property type="molecule type" value="Genomic_DNA"/>
</dbReference>
<accession>A0A9P0EGM3</accession>
<dbReference type="PROSITE" id="PS00108">
    <property type="entry name" value="PROTEIN_KINASE_ST"/>
    <property type="match status" value="1"/>
</dbReference>
<reference evidence="3" key="1">
    <citation type="submission" date="2021-10" db="EMBL/GenBank/DDBJ databases">
        <authorList>
            <person name="Piombo E."/>
        </authorList>
    </citation>
    <scope>NUCLEOTIDE SEQUENCE</scope>
</reference>
<dbReference type="Pfam" id="PF00069">
    <property type="entry name" value="Pkinase"/>
    <property type="match status" value="1"/>
</dbReference>
<dbReference type="Proteomes" id="UP000775872">
    <property type="component" value="Unassembled WGS sequence"/>
</dbReference>
<dbReference type="InterPro" id="IPR011009">
    <property type="entry name" value="Kinase-like_dom_sf"/>
</dbReference>
<dbReference type="InterPro" id="IPR053083">
    <property type="entry name" value="TF_kinase-domain_protein"/>
</dbReference>
<sequence length="775" mass="87783">MAGNTHSGLPANLYDRIRDGLESRAKTGINGSQEAKKYLLYEDLTQFWEPPRIREVLIKVGLSGQVLESTIKTKYLRVFSTLAFANKVQYLSYFTRYSLSDEHWPNRHSDQAWSDAMCDGFLKEFTHNKWMFFPFEFDRDDLVHQELPDQRILPIEEKEENSPRDEYPNSPLLTKVTINKSCNKLGSNSAINTFMIKSYKLDDPSQQAAYDHEAEAYTLLESMGHSDHVVRFYGGFRQSRAGHLVLEFVKGETLKQYLARNQQPQTISDIYHFWQSYLGIITGLFKIHQMNGDPQRPTKAVIHQDLKFDNILVTEIPDSVSRYSFVAKLIDFEHSSIVDLVGGGDEPASPDRQGHPSFSPPEASHHMAALNEGPHVVTRFSDIWSLGCITSLLVAWVAEGPENMETAGQLRSEELNGNHSFSSYHTRCFHDGNNLIESVRDSHRLFRQQLNGYDMITPAILTIVEEQMLRPNPNDRSGAKQLHSAIERAIDKHKKYASEGDSATERHYHPIQATERTLGGPPDQYLTIDQVLEYRRAKKSKGNEAINPIVDNRVQTLVKNLKSRDHLFFIDNSPSMEAHEGEVVRVFTALSYIAKKIDSNAIELAFASSPDLVFAKKNTSDLIDILRKATYDQNPEMMENKLQMFIDRAVIPKLPVPRSLNLFLRSKPISVIILTNGCWGTGLEKGTGVERTIRNLVSIMEKKGVDRTKVMIQFLQFGTDEDGSKYLKYLDDIGQDDGFDIVDSSVVKDDVSAIFVGSIGPYTDARNSSQSARSS</sequence>
<evidence type="ECO:0000259" key="2">
    <source>
        <dbReference type="PROSITE" id="PS50011"/>
    </source>
</evidence>
<dbReference type="PANTHER" id="PTHR44305:SF24">
    <property type="entry name" value="TYROSINE-PROTEIN KINASE C03B1.5-RELATED"/>
    <property type="match status" value="1"/>
</dbReference>
<evidence type="ECO:0000256" key="1">
    <source>
        <dbReference type="SAM" id="MobiDB-lite"/>
    </source>
</evidence>
<name>A0A9P0EGM3_9HYPO</name>
<dbReference type="GO" id="GO:0004672">
    <property type="term" value="F:protein kinase activity"/>
    <property type="evidence" value="ECO:0007669"/>
    <property type="project" value="InterPro"/>
</dbReference>
<protein>
    <recommendedName>
        <fullName evidence="2">Protein kinase domain-containing protein</fullName>
    </recommendedName>
</protein>
<dbReference type="PROSITE" id="PS50011">
    <property type="entry name" value="PROTEIN_KINASE_DOM"/>
    <property type="match status" value="1"/>
</dbReference>
<feature type="region of interest" description="Disordered" evidence="1">
    <location>
        <begin position="341"/>
        <end position="365"/>
    </location>
</feature>
<dbReference type="AlphaFoldDB" id="A0A9P0EGM3"/>
<dbReference type="Gene3D" id="1.10.510.10">
    <property type="entry name" value="Transferase(Phosphotransferase) domain 1"/>
    <property type="match status" value="1"/>
</dbReference>
<dbReference type="SMART" id="SM00220">
    <property type="entry name" value="S_TKc"/>
    <property type="match status" value="1"/>
</dbReference>
<dbReference type="InterPro" id="IPR000719">
    <property type="entry name" value="Prot_kinase_dom"/>
</dbReference>
<evidence type="ECO:0000313" key="4">
    <source>
        <dbReference type="Proteomes" id="UP000775872"/>
    </source>
</evidence>
<organism evidence="3 4">
    <name type="scientific">Clonostachys solani</name>
    <dbReference type="NCBI Taxonomy" id="160281"/>
    <lineage>
        <taxon>Eukaryota</taxon>
        <taxon>Fungi</taxon>
        <taxon>Dikarya</taxon>
        <taxon>Ascomycota</taxon>
        <taxon>Pezizomycotina</taxon>
        <taxon>Sordariomycetes</taxon>
        <taxon>Hypocreomycetidae</taxon>
        <taxon>Hypocreales</taxon>
        <taxon>Bionectriaceae</taxon>
        <taxon>Clonostachys</taxon>
    </lineage>
</organism>
<gene>
    <name evidence="3" type="ORF">CSOL1703_00017346</name>
</gene>
<keyword evidence="4" id="KW-1185">Reference proteome</keyword>
<dbReference type="PANTHER" id="PTHR44305">
    <property type="entry name" value="SI:DKEY-192D15.2-RELATED"/>
    <property type="match status" value="1"/>
</dbReference>
<comment type="caution">
    <text evidence="3">The sequence shown here is derived from an EMBL/GenBank/DDBJ whole genome shotgun (WGS) entry which is preliminary data.</text>
</comment>
<dbReference type="GO" id="GO:0005524">
    <property type="term" value="F:ATP binding"/>
    <property type="evidence" value="ECO:0007669"/>
    <property type="project" value="InterPro"/>
</dbReference>
<dbReference type="SUPFAM" id="SSF56112">
    <property type="entry name" value="Protein kinase-like (PK-like)"/>
    <property type="match status" value="1"/>
</dbReference>
<proteinExistence type="predicted"/>
<feature type="domain" description="Protein kinase" evidence="2">
    <location>
        <begin position="167"/>
        <end position="486"/>
    </location>
</feature>
<dbReference type="OrthoDB" id="9992527at2759"/>